<accession>A0A182NU72</accession>
<dbReference type="VEuPathDB" id="VectorBase:ADIR011214"/>
<feature type="compositionally biased region" description="Basic and acidic residues" evidence="1">
    <location>
        <begin position="118"/>
        <end position="136"/>
    </location>
</feature>
<keyword evidence="3" id="KW-1185">Reference proteome</keyword>
<organism evidence="2 3">
    <name type="scientific">Anopheles dirus</name>
    <dbReference type="NCBI Taxonomy" id="7168"/>
    <lineage>
        <taxon>Eukaryota</taxon>
        <taxon>Metazoa</taxon>
        <taxon>Ecdysozoa</taxon>
        <taxon>Arthropoda</taxon>
        <taxon>Hexapoda</taxon>
        <taxon>Insecta</taxon>
        <taxon>Pterygota</taxon>
        <taxon>Neoptera</taxon>
        <taxon>Endopterygota</taxon>
        <taxon>Diptera</taxon>
        <taxon>Nematocera</taxon>
        <taxon>Culicoidea</taxon>
        <taxon>Culicidae</taxon>
        <taxon>Anophelinae</taxon>
        <taxon>Anopheles</taxon>
    </lineage>
</organism>
<evidence type="ECO:0000313" key="3">
    <source>
        <dbReference type="Proteomes" id="UP000075884"/>
    </source>
</evidence>
<evidence type="ECO:0000256" key="1">
    <source>
        <dbReference type="SAM" id="MobiDB-lite"/>
    </source>
</evidence>
<dbReference type="Proteomes" id="UP000075884">
    <property type="component" value="Unassembled WGS sequence"/>
</dbReference>
<feature type="region of interest" description="Disordered" evidence="1">
    <location>
        <begin position="16"/>
        <end position="36"/>
    </location>
</feature>
<dbReference type="AlphaFoldDB" id="A0A182NU72"/>
<name>A0A182NU72_9DIPT</name>
<sequence>MDNVFHQTDETFYETQYSKGFPSHPPTGEGTTVASSVRPASANDAGLQMKRLLETETDKPKEQLYRERWHQLHRSKEEQVGGQKFLRTVDSLASVKHLTHGAKSQVENNFSNILFPGRDGEPDSKTFPDKGGDSRSHTMTHGKRTNSDRSGGCVWKIFNHESSPTPPALPPARRGVATMKNEHAAGKTLQRCPSAPCRTYNTITQEADHQDAPGINKALQYLHKLRTLLSHTGAVQRTRKEMIRYEIEREGTVQCGSDWNGMLLRQIGTGGTLDYGLLEPLLRKLNIGLVERDGFAKFLDLLDSEVSLTRFELGKHMQQSLE</sequence>
<proteinExistence type="predicted"/>
<feature type="region of interest" description="Disordered" evidence="1">
    <location>
        <begin position="114"/>
        <end position="173"/>
    </location>
</feature>
<evidence type="ECO:0000313" key="2">
    <source>
        <dbReference type="EnsemblMetazoa" id="ADIR011214-PA"/>
    </source>
</evidence>
<dbReference type="EnsemblMetazoa" id="ADIR011214-RA">
    <property type="protein sequence ID" value="ADIR011214-PA"/>
    <property type="gene ID" value="ADIR011214"/>
</dbReference>
<reference evidence="2" key="2">
    <citation type="submission" date="2020-05" db="UniProtKB">
        <authorList>
            <consortium name="EnsemblMetazoa"/>
        </authorList>
    </citation>
    <scope>IDENTIFICATION</scope>
    <source>
        <strain evidence="2">WRAIR2</strain>
    </source>
</reference>
<reference evidence="3" key="1">
    <citation type="submission" date="2013-03" db="EMBL/GenBank/DDBJ databases">
        <title>The Genome Sequence of Anopheles dirus WRAIR2.</title>
        <authorList>
            <consortium name="The Broad Institute Genomics Platform"/>
            <person name="Neafsey D.E."/>
            <person name="Walton C."/>
            <person name="Walker B."/>
            <person name="Young S.K."/>
            <person name="Zeng Q."/>
            <person name="Gargeya S."/>
            <person name="Fitzgerald M."/>
            <person name="Haas B."/>
            <person name="Abouelleil A."/>
            <person name="Allen A.W."/>
            <person name="Alvarado L."/>
            <person name="Arachchi H.M."/>
            <person name="Berlin A.M."/>
            <person name="Chapman S.B."/>
            <person name="Gainer-Dewar J."/>
            <person name="Goldberg J."/>
            <person name="Griggs A."/>
            <person name="Gujja S."/>
            <person name="Hansen M."/>
            <person name="Howarth C."/>
            <person name="Imamovic A."/>
            <person name="Ireland A."/>
            <person name="Larimer J."/>
            <person name="McCowan C."/>
            <person name="Murphy C."/>
            <person name="Pearson M."/>
            <person name="Poon T.W."/>
            <person name="Priest M."/>
            <person name="Roberts A."/>
            <person name="Saif S."/>
            <person name="Shea T."/>
            <person name="Sisk P."/>
            <person name="Sykes S."/>
            <person name="Wortman J."/>
            <person name="Nusbaum C."/>
            <person name="Birren B."/>
        </authorList>
    </citation>
    <scope>NUCLEOTIDE SEQUENCE [LARGE SCALE GENOMIC DNA]</scope>
    <source>
        <strain evidence="3">WRAIR2</strain>
    </source>
</reference>
<protein>
    <submittedName>
        <fullName evidence="2">Uncharacterized protein</fullName>
    </submittedName>
</protein>